<dbReference type="Pfam" id="PF01883">
    <property type="entry name" value="FeS_assembly_P"/>
    <property type="match status" value="1"/>
</dbReference>
<dbReference type="RefSeq" id="WP_379855660.1">
    <property type="nucleotide sequence ID" value="NZ_JBHZPZ010000017.1"/>
</dbReference>
<dbReference type="InterPro" id="IPR052339">
    <property type="entry name" value="Fe-S_Maturation_MIP18"/>
</dbReference>
<sequence>MEIVAKIDLETKVIEVLQTCFDPEIPTNIYDLGLIYEINIDDDANVHTLMTLTSPSCPVAGTLPPEVEEKIRNIPGVNGSNVEITWDPGWTKDMMSETARFETGMF</sequence>
<dbReference type="PANTHER" id="PTHR42831:SF1">
    <property type="entry name" value="FE-S PROTEIN MATURATION AUXILIARY FACTOR YITW"/>
    <property type="match status" value="1"/>
</dbReference>
<comment type="caution">
    <text evidence="2">The sequence shown here is derived from an EMBL/GenBank/DDBJ whole genome shotgun (WGS) entry which is preliminary data.</text>
</comment>
<gene>
    <name evidence="2" type="ORF">ACFX5E_13365</name>
</gene>
<protein>
    <submittedName>
        <fullName evidence="2">DUF59 domain-containing protein</fullName>
    </submittedName>
</protein>
<keyword evidence="3" id="KW-1185">Reference proteome</keyword>
<reference evidence="2 3" key="1">
    <citation type="submission" date="2024-06" db="EMBL/GenBank/DDBJ databases">
        <title>Flavobacterium spp. isolated from glacier.</title>
        <authorList>
            <person name="Han D."/>
        </authorList>
    </citation>
    <scope>NUCLEOTIDE SEQUENCE [LARGE SCALE GENOMIC DNA]</scope>
    <source>
        <strain evidence="2 3">LS2P90</strain>
    </source>
</reference>
<evidence type="ECO:0000313" key="2">
    <source>
        <dbReference type="EMBL" id="MFE3869052.1"/>
    </source>
</evidence>
<organism evidence="2 3">
    <name type="scientific">Flavobacterium xylosi</name>
    <dbReference type="NCBI Taxonomy" id="3230415"/>
    <lineage>
        <taxon>Bacteria</taxon>
        <taxon>Pseudomonadati</taxon>
        <taxon>Bacteroidota</taxon>
        <taxon>Flavobacteriia</taxon>
        <taxon>Flavobacteriales</taxon>
        <taxon>Flavobacteriaceae</taxon>
        <taxon>Flavobacterium</taxon>
    </lineage>
</organism>
<accession>A0ABW6HZA6</accession>
<dbReference type="SUPFAM" id="SSF117916">
    <property type="entry name" value="Fe-S cluster assembly (FSCA) domain-like"/>
    <property type="match status" value="1"/>
</dbReference>
<dbReference type="InterPro" id="IPR002744">
    <property type="entry name" value="MIP18-like"/>
</dbReference>
<name>A0ABW6HZA6_9FLAO</name>
<dbReference type="Gene3D" id="3.30.300.130">
    <property type="entry name" value="Fe-S cluster assembly (FSCA)"/>
    <property type="match status" value="1"/>
</dbReference>
<dbReference type="PANTHER" id="PTHR42831">
    <property type="entry name" value="FE-S PROTEIN MATURATION AUXILIARY FACTOR YITW"/>
    <property type="match status" value="1"/>
</dbReference>
<dbReference type="InterPro" id="IPR034904">
    <property type="entry name" value="FSCA_dom_sf"/>
</dbReference>
<evidence type="ECO:0000313" key="3">
    <source>
        <dbReference type="Proteomes" id="UP001600109"/>
    </source>
</evidence>
<dbReference type="EMBL" id="JBHZPZ010000017">
    <property type="protein sequence ID" value="MFE3869052.1"/>
    <property type="molecule type" value="Genomic_DNA"/>
</dbReference>
<evidence type="ECO:0000259" key="1">
    <source>
        <dbReference type="Pfam" id="PF01883"/>
    </source>
</evidence>
<proteinExistence type="predicted"/>
<feature type="domain" description="MIP18 family-like" evidence="1">
    <location>
        <begin position="11"/>
        <end position="83"/>
    </location>
</feature>
<dbReference type="Proteomes" id="UP001600109">
    <property type="component" value="Unassembled WGS sequence"/>
</dbReference>